<feature type="transmembrane region" description="Helical" evidence="14">
    <location>
        <begin position="306"/>
        <end position="332"/>
    </location>
</feature>
<feature type="transmembrane region" description="Helical" evidence="14">
    <location>
        <begin position="45"/>
        <end position="72"/>
    </location>
</feature>
<feature type="transmembrane region" description="Helical" evidence="14">
    <location>
        <begin position="119"/>
        <end position="144"/>
    </location>
</feature>
<keyword evidence="8" id="KW-0915">Sodium</keyword>
<dbReference type="CDD" id="cd11477">
    <property type="entry name" value="SLC5sbd_u1"/>
    <property type="match status" value="1"/>
</dbReference>
<dbReference type="InterPro" id="IPR050277">
    <property type="entry name" value="Sodium:Solute_Symporter"/>
</dbReference>
<feature type="transmembrane region" description="Helical" evidence="14">
    <location>
        <begin position="562"/>
        <end position="581"/>
    </location>
</feature>
<protein>
    <submittedName>
        <fullName evidence="15">Na+:solute symporter</fullName>
    </submittedName>
</protein>
<comment type="caution">
    <text evidence="15">The sequence shown here is derived from an EMBL/GenBank/DDBJ whole genome shotgun (WGS) entry which is preliminary data.</text>
</comment>
<sequence length="611" mass="67307">MKLATLDIAIIALFLAATIGLGLWLSRLASRNLKSYFLAGNDIPWYMLGLSNASGMFDVSGTMIAVAWMFVYGVKSAWIPWLWPVWNQIIMMIFLALWMRRSAVLTGAEWISFRFGDGAGARLAHIVTVLFAVIIVIAFMAYFVEGIGKFSAQFLPWDLAFSLAGLQFSSEDSYALIIIGLTTLYTLKGGFYSVVGTEVMQFLIMTVACLIVGIIAFGATSAEQIQAAVPAGWDSLWFGWELGLDWSSLLPAADARIAEDGYGAFGFLFMLMIFKGIFASLAGPVPSYDMQRVLGTRSPSEAAKMFGLTPLVLSFPRYFMIAGITVLALVYMDTGALLDDSGRLDFERVLPYAISEYVDAGFRGLLLAGLLAAFMSTFAAFINAGSAYVVNDLYRKYFNREGSDRHYVRLSYLVTGALVLIGLYFGFAGGNIQARTDWIVGLLYGSYVASNVLKWLWWRFNGFGYFAGMAAGMLGVAVIPPALEAAGIDWLAIQQFPLLLAVAMLGSVAGCLLTAPVDAAQLKQFYRQTRPWGWWGPVAAAVMAEDPGFKPNRDFARDMGNVLVGIVWQMTLVVIPMFVMIRATDSLLWSLAVFAVTTWLLKKFWWDRLED</sequence>
<evidence type="ECO:0000313" key="15">
    <source>
        <dbReference type="EMBL" id="TXS90363.1"/>
    </source>
</evidence>
<feature type="transmembrane region" description="Helical" evidence="14">
    <location>
        <begin position="202"/>
        <end position="220"/>
    </location>
</feature>
<dbReference type="Gene3D" id="1.20.1730.10">
    <property type="entry name" value="Sodium/glucose cotransporter"/>
    <property type="match status" value="1"/>
</dbReference>
<evidence type="ECO:0000256" key="8">
    <source>
        <dbReference type="ARBA" id="ARBA00023053"/>
    </source>
</evidence>
<keyword evidence="5 14" id="KW-0812">Transmembrane</keyword>
<feature type="transmembrane region" description="Helical" evidence="14">
    <location>
        <begin position="6"/>
        <end position="25"/>
    </location>
</feature>
<evidence type="ECO:0000256" key="4">
    <source>
        <dbReference type="ARBA" id="ARBA00022475"/>
    </source>
</evidence>
<evidence type="ECO:0000256" key="9">
    <source>
        <dbReference type="ARBA" id="ARBA00023065"/>
    </source>
</evidence>
<dbReference type="OrthoDB" id="9814523at2"/>
<dbReference type="EMBL" id="VRYZ01000006">
    <property type="protein sequence ID" value="TXS90363.1"/>
    <property type="molecule type" value="Genomic_DNA"/>
</dbReference>
<dbReference type="GO" id="GO:0015193">
    <property type="term" value="F:L-proline transmembrane transporter activity"/>
    <property type="evidence" value="ECO:0007669"/>
    <property type="project" value="TreeGrafter"/>
</dbReference>
<dbReference type="InterPro" id="IPR001734">
    <property type="entry name" value="Na/solute_symporter"/>
</dbReference>
<evidence type="ECO:0000256" key="14">
    <source>
        <dbReference type="SAM" id="Phobius"/>
    </source>
</evidence>
<dbReference type="InterPro" id="IPR038377">
    <property type="entry name" value="Na/Glc_symporter_sf"/>
</dbReference>
<evidence type="ECO:0000256" key="7">
    <source>
        <dbReference type="ARBA" id="ARBA00022989"/>
    </source>
</evidence>
<dbReference type="PANTHER" id="PTHR48086">
    <property type="entry name" value="SODIUM/PROLINE SYMPORTER-RELATED"/>
    <property type="match status" value="1"/>
</dbReference>
<feature type="transmembrane region" description="Helical" evidence="14">
    <location>
        <begin position="410"/>
        <end position="432"/>
    </location>
</feature>
<comment type="catalytic activity">
    <reaction evidence="12">
        <text>L-proline(in) + Na(+)(in) = L-proline(out) + Na(+)(out)</text>
        <dbReference type="Rhea" id="RHEA:28967"/>
        <dbReference type="ChEBI" id="CHEBI:29101"/>
        <dbReference type="ChEBI" id="CHEBI:60039"/>
    </reaction>
</comment>
<evidence type="ECO:0000256" key="3">
    <source>
        <dbReference type="ARBA" id="ARBA00022448"/>
    </source>
</evidence>
<feature type="transmembrane region" description="Helical" evidence="14">
    <location>
        <begin position="365"/>
        <end position="390"/>
    </location>
</feature>
<dbReference type="PROSITE" id="PS50283">
    <property type="entry name" value="NA_SOLUT_SYMP_3"/>
    <property type="match status" value="1"/>
</dbReference>
<keyword evidence="11" id="KW-0739">Sodium transport</keyword>
<dbReference type="PANTHER" id="PTHR48086:SF3">
    <property type="entry name" value="SODIUM_PROLINE SYMPORTER"/>
    <property type="match status" value="1"/>
</dbReference>
<keyword evidence="10 14" id="KW-0472">Membrane</keyword>
<gene>
    <name evidence="15" type="ORF">FVW59_13525</name>
</gene>
<keyword evidence="4" id="KW-1003">Cell membrane</keyword>
<feature type="transmembrane region" description="Helical" evidence="14">
    <location>
        <begin position="78"/>
        <end position="98"/>
    </location>
</feature>
<name>A0A5C8ZPG9_9GAMM</name>
<dbReference type="AlphaFoldDB" id="A0A5C8ZPG9"/>
<evidence type="ECO:0000256" key="11">
    <source>
        <dbReference type="ARBA" id="ARBA00023201"/>
    </source>
</evidence>
<evidence type="ECO:0000256" key="5">
    <source>
        <dbReference type="ARBA" id="ARBA00022692"/>
    </source>
</evidence>
<evidence type="ECO:0000313" key="16">
    <source>
        <dbReference type="Proteomes" id="UP000321933"/>
    </source>
</evidence>
<feature type="transmembrane region" description="Helical" evidence="14">
    <location>
        <begin position="587"/>
        <end position="605"/>
    </location>
</feature>
<keyword evidence="3" id="KW-0813">Transport</keyword>
<feature type="transmembrane region" description="Helical" evidence="14">
    <location>
        <begin position="264"/>
        <end position="285"/>
    </location>
</feature>
<keyword evidence="16" id="KW-1185">Reference proteome</keyword>
<comment type="subcellular location">
    <subcellularLocation>
        <location evidence="1">Cell membrane</location>
        <topology evidence="1">Multi-pass membrane protein</topology>
    </subcellularLocation>
</comment>
<dbReference type="GO" id="GO:0015824">
    <property type="term" value="P:proline transport"/>
    <property type="evidence" value="ECO:0007669"/>
    <property type="project" value="TreeGrafter"/>
</dbReference>
<organism evidence="15 16">
    <name type="scientific">Parahaliea aestuarii</name>
    <dbReference type="NCBI Taxonomy" id="1852021"/>
    <lineage>
        <taxon>Bacteria</taxon>
        <taxon>Pseudomonadati</taxon>
        <taxon>Pseudomonadota</taxon>
        <taxon>Gammaproteobacteria</taxon>
        <taxon>Cellvibrionales</taxon>
        <taxon>Halieaceae</taxon>
        <taxon>Parahaliea</taxon>
    </lineage>
</organism>
<accession>A0A5C8ZPG9</accession>
<dbReference type="Proteomes" id="UP000321933">
    <property type="component" value="Unassembled WGS sequence"/>
</dbReference>
<evidence type="ECO:0000256" key="2">
    <source>
        <dbReference type="ARBA" id="ARBA00006434"/>
    </source>
</evidence>
<comment type="similarity">
    <text evidence="2 13">Belongs to the sodium:solute symporter (SSF) (TC 2.A.21) family.</text>
</comment>
<evidence type="ECO:0000256" key="6">
    <source>
        <dbReference type="ARBA" id="ARBA00022847"/>
    </source>
</evidence>
<evidence type="ECO:0000256" key="13">
    <source>
        <dbReference type="RuleBase" id="RU362091"/>
    </source>
</evidence>
<proteinExistence type="inferred from homology"/>
<dbReference type="GO" id="GO:0005298">
    <property type="term" value="F:proline:sodium symporter activity"/>
    <property type="evidence" value="ECO:0007669"/>
    <property type="project" value="TreeGrafter"/>
</dbReference>
<feature type="transmembrane region" description="Helical" evidence="14">
    <location>
        <begin position="438"/>
        <end position="456"/>
    </location>
</feature>
<feature type="transmembrane region" description="Helical" evidence="14">
    <location>
        <begin position="463"/>
        <end position="483"/>
    </location>
</feature>
<evidence type="ECO:0000256" key="1">
    <source>
        <dbReference type="ARBA" id="ARBA00004651"/>
    </source>
</evidence>
<evidence type="ECO:0000256" key="10">
    <source>
        <dbReference type="ARBA" id="ARBA00023136"/>
    </source>
</evidence>
<dbReference type="GO" id="GO:0005886">
    <property type="term" value="C:plasma membrane"/>
    <property type="evidence" value="ECO:0007669"/>
    <property type="project" value="UniProtKB-SubCell"/>
</dbReference>
<dbReference type="Pfam" id="PF00474">
    <property type="entry name" value="SSF"/>
    <property type="match status" value="1"/>
</dbReference>
<keyword evidence="7 14" id="KW-1133">Transmembrane helix</keyword>
<dbReference type="RefSeq" id="WP_148064889.1">
    <property type="nucleotide sequence ID" value="NZ_VRYZ01000006.1"/>
</dbReference>
<keyword evidence="9" id="KW-0406">Ion transport</keyword>
<reference evidence="15 16" key="1">
    <citation type="submission" date="2019-08" db="EMBL/GenBank/DDBJ databases">
        <title>Parahaliea maris sp. nov., isolated from the surface seawater.</title>
        <authorList>
            <person name="Liu Y."/>
        </authorList>
    </citation>
    <scope>NUCLEOTIDE SEQUENCE [LARGE SCALE GENOMIC DNA]</scope>
    <source>
        <strain evidence="15 16">S2-26</strain>
    </source>
</reference>
<keyword evidence="6" id="KW-0769">Symport</keyword>
<feature type="transmembrane region" description="Helical" evidence="14">
    <location>
        <begin position="174"/>
        <end position="195"/>
    </location>
</feature>
<feature type="transmembrane region" description="Helical" evidence="14">
    <location>
        <begin position="495"/>
        <end position="517"/>
    </location>
</feature>
<evidence type="ECO:0000256" key="12">
    <source>
        <dbReference type="ARBA" id="ARBA00033708"/>
    </source>
</evidence>